<proteinExistence type="predicted"/>
<feature type="region of interest" description="Disordered" evidence="1">
    <location>
        <begin position="352"/>
        <end position="391"/>
    </location>
</feature>
<keyword evidence="3" id="KW-1185">Reference proteome</keyword>
<feature type="region of interest" description="Disordered" evidence="1">
    <location>
        <begin position="1"/>
        <end position="89"/>
    </location>
</feature>
<reference evidence="2 3" key="1">
    <citation type="submission" date="2021-11" db="EMBL/GenBank/DDBJ databases">
        <title>Black yeast isolated from Biological Soil Crust.</title>
        <authorList>
            <person name="Kurbessoian T."/>
        </authorList>
    </citation>
    <scope>NUCLEOTIDE SEQUENCE [LARGE SCALE GENOMIC DNA]</scope>
    <source>
        <strain evidence="2 3">CCFEE 5522</strain>
    </source>
</reference>
<organism evidence="2 3">
    <name type="scientific">Oleoguttula mirabilis</name>
    <dbReference type="NCBI Taxonomy" id="1507867"/>
    <lineage>
        <taxon>Eukaryota</taxon>
        <taxon>Fungi</taxon>
        <taxon>Dikarya</taxon>
        <taxon>Ascomycota</taxon>
        <taxon>Pezizomycotina</taxon>
        <taxon>Dothideomycetes</taxon>
        <taxon>Dothideomycetidae</taxon>
        <taxon>Mycosphaerellales</taxon>
        <taxon>Teratosphaeriaceae</taxon>
        <taxon>Oleoguttula</taxon>
    </lineage>
</organism>
<evidence type="ECO:0000313" key="2">
    <source>
        <dbReference type="EMBL" id="KAK4543413.1"/>
    </source>
</evidence>
<dbReference type="EMBL" id="JAVFHQ010000032">
    <property type="protein sequence ID" value="KAK4543413.1"/>
    <property type="molecule type" value="Genomic_DNA"/>
</dbReference>
<feature type="compositionally biased region" description="Gly residues" evidence="1">
    <location>
        <begin position="361"/>
        <end position="381"/>
    </location>
</feature>
<evidence type="ECO:0000313" key="3">
    <source>
        <dbReference type="Proteomes" id="UP001324427"/>
    </source>
</evidence>
<accession>A0AAV9JE19</accession>
<comment type="caution">
    <text evidence="2">The sequence shown here is derived from an EMBL/GenBank/DDBJ whole genome shotgun (WGS) entry which is preliminary data.</text>
</comment>
<feature type="region of interest" description="Disordered" evidence="1">
    <location>
        <begin position="109"/>
        <end position="160"/>
    </location>
</feature>
<gene>
    <name evidence="2" type="ORF">LTR36_005556</name>
</gene>
<evidence type="ECO:0000256" key="1">
    <source>
        <dbReference type="SAM" id="MobiDB-lite"/>
    </source>
</evidence>
<dbReference type="AlphaFoldDB" id="A0AAV9JE19"/>
<feature type="compositionally biased region" description="Low complexity" evidence="1">
    <location>
        <begin position="56"/>
        <end position="72"/>
    </location>
</feature>
<protein>
    <submittedName>
        <fullName evidence="2">Uncharacterized protein</fullName>
    </submittedName>
</protein>
<name>A0AAV9JE19_9PEZI</name>
<dbReference type="Proteomes" id="UP001324427">
    <property type="component" value="Unassembled WGS sequence"/>
</dbReference>
<sequence>MADSQHTRQGAPSEPPPGSKSLAGVEEAALSSPNDSVLRTTPDHASTPPEALIADSQSSRSSSLSSQLSSLRETPSIPDTTADDECDELDAIAVAQPVRQAPIYRSTAHVNKPAIKAEPRSSASPPPKGRGGAKFGNSIEDSDSELSDLSATPPPPSPMRRLIRHLERDIECRCDGWCTCPKHTPYPDNAPAHLAEWALSQKREAVVSAVRSTLYLPQQAPDFEHPSQEIAGQCNAAAYILSRLDGAPATSATLTRTRIDRALRLAQDITTSFPPSDDLPRTASALQRVLAALRIWQKDGSYENLWANFDDAVNGSPDLLVEFQGFLPRGTERAGMSELWRVRVERLVWEKESEAPAQAQGNGGGGGGGAKPFGWVGGGIGERSTERAMPR</sequence>